<feature type="transmembrane region" description="Helical" evidence="1">
    <location>
        <begin position="12"/>
        <end position="31"/>
    </location>
</feature>
<keyword evidence="1" id="KW-0472">Membrane</keyword>
<proteinExistence type="predicted"/>
<accession>A0A645GPW0</accession>
<dbReference type="AlphaFoldDB" id="A0A645GPW0"/>
<dbReference type="EMBL" id="VSSQ01074973">
    <property type="protein sequence ID" value="MPN25703.1"/>
    <property type="molecule type" value="Genomic_DNA"/>
</dbReference>
<keyword evidence="1" id="KW-0812">Transmembrane</keyword>
<evidence type="ECO:0000256" key="1">
    <source>
        <dbReference type="SAM" id="Phobius"/>
    </source>
</evidence>
<sequence>MKQHLSTVKYFYYYFSFAFYFYGKAYSYFAANRTPQSIQPALS</sequence>
<gene>
    <name evidence="2" type="ORF">SDC9_173117</name>
</gene>
<organism evidence="2">
    <name type="scientific">bioreactor metagenome</name>
    <dbReference type="NCBI Taxonomy" id="1076179"/>
    <lineage>
        <taxon>unclassified sequences</taxon>
        <taxon>metagenomes</taxon>
        <taxon>ecological metagenomes</taxon>
    </lineage>
</organism>
<protein>
    <submittedName>
        <fullName evidence="2">Uncharacterized protein</fullName>
    </submittedName>
</protein>
<reference evidence="2" key="1">
    <citation type="submission" date="2019-08" db="EMBL/GenBank/DDBJ databases">
        <authorList>
            <person name="Kucharzyk K."/>
            <person name="Murdoch R.W."/>
            <person name="Higgins S."/>
            <person name="Loffler F."/>
        </authorList>
    </citation>
    <scope>NUCLEOTIDE SEQUENCE</scope>
</reference>
<evidence type="ECO:0000313" key="2">
    <source>
        <dbReference type="EMBL" id="MPN25703.1"/>
    </source>
</evidence>
<name>A0A645GPW0_9ZZZZ</name>
<comment type="caution">
    <text evidence="2">The sequence shown here is derived from an EMBL/GenBank/DDBJ whole genome shotgun (WGS) entry which is preliminary data.</text>
</comment>
<keyword evidence="1" id="KW-1133">Transmembrane helix</keyword>